<dbReference type="RefSeq" id="WP_071504148.1">
    <property type="nucleotide sequence ID" value="NZ_MORL01000007.1"/>
</dbReference>
<dbReference type="Pfam" id="PF19573">
    <property type="entry name" value="DUF6089"/>
    <property type="match status" value="1"/>
</dbReference>
<dbReference type="OrthoDB" id="654178at2"/>
<accession>A0A1S2VI89</accession>
<protein>
    <recommendedName>
        <fullName evidence="1">DUF6089 domain-containing protein</fullName>
    </recommendedName>
</protein>
<keyword evidence="3" id="KW-1185">Reference proteome</keyword>
<feature type="domain" description="DUF6089" evidence="1">
    <location>
        <begin position="10"/>
        <end position="207"/>
    </location>
</feature>
<proteinExistence type="predicted"/>
<comment type="caution">
    <text evidence="2">The sequence shown here is derived from an EMBL/GenBank/DDBJ whole genome shotgun (WGS) entry which is preliminary data.</text>
</comment>
<dbReference type="InterPro" id="IPR045743">
    <property type="entry name" value="DUF6089"/>
</dbReference>
<evidence type="ECO:0000313" key="2">
    <source>
        <dbReference type="EMBL" id="OIN58477.1"/>
    </source>
</evidence>
<dbReference type="Proteomes" id="UP000181790">
    <property type="component" value="Unassembled WGS sequence"/>
</dbReference>
<organism evidence="2 3">
    <name type="scientific">Arsenicibacter rosenii</name>
    <dbReference type="NCBI Taxonomy" id="1750698"/>
    <lineage>
        <taxon>Bacteria</taxon>
        <taxon>Pseudomonadati</taxon>
        <taxon>Bacteroidota</taxon>
        <taxon>Cytophagia</taxon>
        <taxon>Cytophagales</taxon>
        <taxon>Spirosomataceae</taxon>
        <taxon>Arsenicibacter</taxon>
    </lineage>
</organism>
<dbReference type="AlphaFoldDB" id="A0A1S2VI89"/>
<dbReference type="SUPFAM" id="SSF56925">
    <property type="entry name" value="OMPA-like"/>
    <property type="match status" value="1"/>
</dbReference>
<dbReference type="EMBL" id="MORL01000007">
    <property type="protein sequence ID" value="OIN58477.1"/>
    <property type="molecule type" value="Genomic_DNA"/>
</dbReference>
<dbReference type="Gene3D" id="2.40.160.20">
    <property type="match status" value="1"/>
</dbReference>
<evidence type="ECO:0000259" key="1">
    <source>
        <dbReference type="Pfam" id="PF19573"/>
    </source>
</evidence>
<dbReference type="InterPro" id="IPR011250">
    <property type="entry name" value="OMP/PagP_B-barrel"/>
</dbReference>
<sequence length="209" mass="23675">MLPGLFFTPLALAQQIEIGGGLGTYLYKGDISPSINPRFALPAGNLFFRYNATRSFSARAGIGIGAIKAEDRVSNDPFQQARDYSFRTTIGEISADVEYNFRDFRMVRWPKNWTPYVFAGIGYMVYSPRPVKDKRMMYPLGVGFKYEFRRPWSVGFEFGTRFTNNDTLDGLGPTASLAKLQQGNLAIKDKYTYAAFTLSYTFYKITCPE</sequence>
<gene>
    <name evidence="2" type="ORF">BLX24_15420</name>
</gene>
<reference evidence="2 3" key="1">
    <citation type="submission" date="2016-10" db="EMBL/GenBank/DDBJ databases">
        <title>Arsenicibacter rosenii gen. nov., sp. nov., an efficient arsenic-methylating bacterium isolated from an arsenic-contaminated paddy soil.</title>
        <authorList>
            <person name="Huang K."/>
        </authorList>
    </citation>
    <scope>NUCLEOTIDE SEQUENCE [LARGE SCALE GENOMIC DNA]</scope>
    <source>
        <strain evidence="2 3">SM-1</strain>
    </source>
</reference>
<name>A0A1S2VI89_9BACT</name>
<evidence type="ECO:0000313" key="3">
    <source>
        <dbReference type="Proteomes" id="UP000181790"/>
    </source>
</evidence>